<dbReference type="OrthoDB" id="1667111at2"/>
<gene>
    <name evidence="2" type="ordered locus">SELR_23870</name>
</gene>
<dbReference type="HOGENOM" id="CLU_120016_0_0_9"/>
<organism evidence="2 3">
    <name type="scientific">Selenomonas ruminantium subsp. lactilytica (strain NBRC 103574 / TAM6421)</name>
    <dbReference type="NCBI Taxonomy" id="927704"/>
    <lineage>
        <taxon>Bacteria</taxon>
        <taxon>Bacillati</taxon>
        <taxon>Bacillota</taxon>
        <taxon>Negativicutes</taxon>
        <taxon>Selenomonadales</taxon>
        <taxon>Selenomonadaceae</taxon>
        <taxon>Selenomonas</taxon>
    </lineage>
</organism>
<dbReference type="AlphaFoldDB" id="I0GTK8"/>
<evidence type="ECO:0000256" key="1">
    <source>
        <dbReference type="SAM" id="MobiDB-lite"/>
    </source>
</evidence>
<proteinExistence type="predicted"/>
<name>I0GTK8_SELRL</name>
<sequence length="187" mass="19855">MDLQDAKWRKPVIFGSVFLLLAGGAGAYYAGAAEEPAPVLQSDKHREEQPAEPPEIKGLQQANASQELRNPFSLLHEREGEIAEAGREEQKPLPATATERAAVTPVAKKQNVPVPKVRQANIILCGIVEGAGGRLALLRTGNSTVTAGCGEMVDGWQVTDVGAESVTVARAGQVRHLPLAMMQMGAK</sequence>
<feature type="region of interest" description="Disordered" evidence="1">
    <location>
        <begin position="37"/>
        <end position="63"/>
    </location>
</feature>
<accession>I0GTK8</accession>
<reference evidence="2 3" key="1">
    <citation type="submission" date="2011-10" db="EMBL/GenBank/DDBJ databases">
        <title>Whole genome sequence of Selenomonas ruminantium subsp. lactilytica TAM6421.</title>
        <authorList>
            <person name="Oguchi A."/>
            <person name="Ankai A."/>
            <person name="Kaneko J."/>
            <person name="Yamada-Narita S."/>
            <person name="Fukui S."/>
            <person name="Takahashi M."/>
            <person name="Onodera T."/>
            <person name="Kojima S."/>
            <person name="Fushimi T."/>
            <person name="Abe N."/>
            <person name="Kamio Y."/>
            <person name="Yamazaki S."/>
            <person name="Fujita N."/>
        </authorList>
    </citation>
    <scope>NUCLEOTIDE SEQUENCE [LARGE SCALE GENOMIC DNA]</scope>
    <source>
        <strain evidence="3">NBRC 103574 / TAM6421</strain>
    </source>
</reference>
<dbReference type="RefSeq" id="WP_014425517.1">
    <property type="nucleotide sequence ID" value="NC_017068.1"/>
</dbReference>
<evidence type="ECO:0008006" key="4">
    <source>
        <dbReference type="Google" id="ProtNLM"/>
    </source>
</evidence>
<dbReference type="PATRIC" id="fig|927704.6.peg.2469"/>
<dbReference type="Proteomes" id="UP000007887">
    <property type="component" value="Chromosome"/>
</dbReference>
<dbReference type="EMBL" id="AP012292">
    <property type="protein sequence ID" value="BAL84095.1"/>
    <property type="molecule type" value="Genomic_DNA"/>
</dbReference>
<evidence type="ECO:0000313" key="2">
    <source>
        <dbReference type="EMBL" id="BAL84095.1"/>
    </source>
</evidence>
<evidence type="ECO:0000313" key="3">
    <source>
        <dbReference type="Proteomes" id="UP000007887"/>
    </source>
</evidence>
<protein>
    <recommendedName>
        <fullName evidence="4">Type IV pilus biogenesis protein PilP</fullName>
    </recommendedName>
</protein>
<dbReference type="KEGG" id="sri:SELR_23870"/>